<dbReference type="PANTHER" id="PTHR33428:SF14">
    <property type="entry name" value="CARBOXYLESTERASE TYPE B DOMAIN-CONTAINING PROTEIN"/>
    <property type="match status" value="1"/>
</dbReference>
<dbReference type="Gene3D" id="3.40.50.1820">
    <property type="entry name" value="alpha/beta hydrolase"/>
    <property type="match status" value="1"/>
</dbReference>
<keyword evidence="2" id="KW-1185">Reference proteome</keyword>
<dbReference type="SUPFAM" id="SSF53474">
    <property type="entry name" value="alpha/beta-Hydrolases"/>
    <property type="match status" value="1"/>
</dbReference>
<dbReference type="GeneID" id="8245843"/>
<sequence length="288" mass="30616">MHDTTFTAFVPPHKVDSPVPVVLFQSGHGSNSACHAPLMNALASEGFVCVLPDRDTDTLNTPEGDAVEHIFTEGKLTAALSTDGTHLAAAYEWLLAQGGVVSGQKVDTTKVAVGGFSMGAIEAINFASQKQGAGGISAVFLISSSTSENAEPLYQFKETDLVDKVSKFTIPSLYITSDKDCMHDATKKLAVAAAKPSALVVFKDEVLDNSMTLTQELSIWHTRHIEMIPGLAQHFALAAEAKVVAKEPVVGFLRRTLLHAGGIWSDELVKASDCVAVVDQMLVHNSVA</sequence>
<dbReference type="InParanoid" id="C1FG15"/>
<dbReference type="KEGG" id="mis:MICPUN_108775"/>
<dbReference type="InterPro" id="IPR029058">
    <property type="entry name" value="AB_hydrolase_fold"/>
</dbReference>
<dbReference type="RefSeq" id="XP_002507920.1">
    <property type="nucleotide sequence ID" value="XM_002507874.1"/>
</dbReference>
<reference evidence="1 2" key="1">
    <citation type="journal article" date="2009" name="Science">
        <title>Green evolution and dynamic adaptations revealed by genomes of the marine picoeukaryotes Micromonas.</title>
        <authorList>
            <person name="Worden A.Z."/>
            <person name="Lee J.H."/>
            <person name="Mock T."/>
            <person name="Rouze P."/>
            <person name="Simmons M.P."/>
            <person name="Aerts A.L."/>
            <person name="Allen A.E."/>
            <person name="Cuvelier M.L."/>
            <person name="Derelle E."/>
            <person name="Everett M.V."/>
            <person name="Foulon E."/>
            <person name="Grimwood J."/>
            <person name="Gundlach H."/>
            <person name="Henrissat B."/>
            <person name="Napoli C."/>
            <person name="McDonald S.M."/>
            <person name="Parker M.S."/>
            <person name="Rombauts S."/>
            <person name="Salamov A."/>
            <person name="Von Dassow P."/>
            <person name="Badger J.H."/>
            <person name="Coutinho P.M."/>
            <person name="Demir E."/>
            <person name="Dubchak I."/>
            <person name="Gentemann C."/>
            <person name="Eikrem W."/>
            <person name="Gready J.E."/>
            <person name="John U."/>
            <person name="Lanier W."/>
            <person name="Lindquist E.A."/>
            <person name="Lucas S."/>
            <person name="Mayer K.F."/>
            <person name="Moreau H."/>
            <person name="Not F."/>
            <person name="Otillar R."/>
            <person name="Panaud O."/>
            <person name="Pangilinan J."/>
            <person name="Paulsen I."/>
            <person name="Piegu B."/>
            <person name="Poliakov A."/>
            <person name="Robbens S."/>
            <person name="Schmutz J."/>
            <person name="Toulza E."/>
            <person name="Wyss T."/>
            <person name="Zelensky A."/>
            <person name="Zhou K."/>
            <person name="Armbrust E.V."/>
            <person name="Bhattacharya D."/>
            <person name="Goodenough U.W."/>
            <person name="Van de Peer Y."/>
            <person name="Grigoriev I.V."/>
        </authorList>
    </citation>
    <scope>NUCLEOTIDE SEQUENCE [LARGE SCALE GENOMIC DNA]</scope>
    <source>
        <strain evidence="2">RCC299 / NOUM17</strain>
    </source>
</reference>
<organism evidence="1 2">
    <name type="scientific">Micromonas commoda (strain RCC299 / NOUM17 / CCMP2709)</name>
    <name type="common">Picoplanktonic green alga</name>
    <dbReference type="NCBI Taxonomy" id="296587"/>
    <lineage>
        <taxon>Eukaryota</taxon>
        <taxon>Viridiplantae</taxon>
        <taxon>Chlorophyta</taxon>
        <taxon>Mamiellophyceae</taxon>
        <taxon>Mamiellales</taxon>
        <taxon>Mamiellaceae</taxon>
        <taxon>Micromonas</taxon>
    </lineage>
</organism>
<gene>
    <name evidence="1" type="ORF">MICPUN_108775</name>
</gene>
<dbReference type="eggNOG" id="ENOG502SVEV">
    <property type="taxonomic scope" value="Eukaryota"/>
</dbReference>
<accession>C1FG15</accession>
<dbReference type="Proteomes" id="UP000002009">
    <property type="component" value="Chromosome 8"/>
</dbReference>
<dbReference type="AlphaFoldDB" id="C1FG15"/>
<proteinExistence type="predicted"/>
<dbReference type="EMBL" id="CP001575">
    <property type="protein sequence ID" value="ACO69178.1"/>
    <property type="molecule type" value="Genomic_DNA"/>
</dbReference>
<evidence type="ECO:0000313" key="2">
    <source>
        <dbReference type="Proteomes" id="UP000002009"/>
    </source>
</evidence>
<dbReference type="PANTHER" id="PTHR33428">
    <property type="entry name" value="CHLOROPHYLLASE-2, CHLOROPLASTIC"/>
    <property type="match status" value="1"/>
</dbReference>
<protein>
    <submittedName>
        <fullName evidence="1">Uncharacterized protein</fullName>
    </submittedName>
</protein>
<name>C1FG15_MICCC</name>
<evidence type="ECO:0000313" key="1">
    <source>
        <dbReference type="EMBL" id="ACO69178.1"/>
    </source>
</evidence>